<dbReference type="PROSITE" id="PS00187">
    <property type="entry name" value="TPP_ENZYMES"/>
    <property type="match status" value="1"/>
</dbReference>
<evidence type="ECO:0000313" key="7">
    <source>
        <dbReference type="EMBL" id="MBB2890272.1"/>
    </source>
</evidence>
<dbReference type="CDD" id="cd07039">
    <property type="entry name" value="TPP_PYR_POX"/>
    <property type="match status" value="1"/>
</dbReference>
<dbReference type="Pfam" id="PF00205">
    <property type="entry name" value="TPP_enzyme_M"/>
    <property type="match status" value="1"/>
</dbReference>
<proteinExistence type="inferred from homology"/>
<sequence>MATIADSIIRTLKASGVRRLYGVPGDSLNGLTDALRRDGDLQWAHVRNEEVGAFAAGAEAQLTGELAVCVGSCGPGNVHLINGLYDAGRSHAPVLAIAAQIPREEIGSGYFQETHPTQVFNECSVYAELVSCAEQFPVVFQQALQAAITRRGVAVMVVPGEIFMEEWSGKDVLPVRTTHSAVVPGEAELAAAAEVIGTAKRPAILAGAGCAGAHDELVAFAQAINAPVVHSLRGKEWLEWDNPNNVGLTGLIGYDSGYRAMEHCDVLIMAGTDFPYRPFLPDDVPVVQIDVRGERIGRRVQVSHPLVGTVRDTLPLLQTRIKSSNDGSFAETIVKHHRKRRAKLDELAQPGKPGETPLHPQFVTATIDRLATDDAVFTCDVGTPTVWAARYLRMNGKRRLLGSFNHGSMANALAQAIGAAATYPKRQVVALAGDGGLAMLLGDLITLQQLHLPVKVMVYNNSALSFVELEMKQAGLVNFGTGLDNPDFAGIADAIGLKGLRAERTSDVEDAVREAFEYDGPALVDLRVARQELSLPPKITLSQVKGFTLYATRTVLSGRGSEIVELARTNLREL</sequence>
<evidence type="ECO:0000259" key="6">
    <source>
        <dbReference type="Pfam" id="PF02776"/>
    </source>
</evidence>
<reference evidence="7 8" key="1">
    <citation type="submission" date="2020-08" db="EMBL/GenBank/DDBJ databases">
        <title>Sequencing the genomes of 1000 actinobacteria strains.</title>
        <authorList>
            <person name="Klenk H.-P."/>
        </authorList>
    </citation>
    <scope>NUCLEOTIDE SEQUENCE [LARGE SCALE GENOMIC DNA]</scope>
    <source>
        <strain evidence="7 8">DSM 105369</strain>
    </source>
</reference>
<dbReference type="GO" id="GO:0052737">
    <property type="term" value="F:pyruvate dehydrogenase (quinone) activity"/>
    <property type="evidence" value="ECO:0007669"/>
    <property type="project" value="UniProtKB-EC"/>
</dbReference>
<dbReference type="InterPro" id="IPR000399">
    <property type="entry name" value="TPP-bd_CS"/>
</dbReference>
<dbReference type="GO" id="GO:0000287">
    <property type="term" value="F:magnesium ion binding"/>
    <property type="evidence" value="ECO:0007669"/>
    <property type="project" value="InterPro"/>
</dbReference>
<dbReference type="Gene3D" id="3.40.50.1220">
    <property type="entry name" value="TPP-binding domain"/>
    <property type="match status" value="1"/>
</dbReference>
<dbReference type="CDD" id="cd02014">
    <property type="entry name" value="TPP_POX"/>
    <property type="match status" value="1"/>
</dbReference>
<feature type="domain" description="Thiamine pyrophosphate enzyme N-terminal TPP-binding" evidence="6">
    <location>
        <begin position="3"/>
        <end position="114"/>
    </location>
</feature>
<organism evidence="7 8">
    <name type="scientific">Flexivirga oryzae</name>
    <dbReference type="NCBI Taxonomy" id="1794944"/>
    <lineage>
        <taxon>Bacteria</taxon>
        <taxon>Bacillati</taxon>
        <taxon>Actinomycetota</taxon>
        <taxon>Actinomycetes</taxon>
        <taxon>Micrococcales</taxon>
        <taxon>Dermacoccaceae</taxon>
        <taxon>Flexivirga</taxon>
    </lineage>
</organism>
<dbReference type="InterPro" id="IPR029061">
    <property type="entry name" value="THDP-binding"/>
</dbReference>
<evidence type="ECO:0000259" key="5">
    <source>
        <dbReference type="Pfam" id="PF02775"/>
    </source>
</evidence>
<keyword evidence="8" id="KW-1185">Reference proteome</keyword>
<keyword evidence="7" id="KW-0670">Pyruvate</keyword>
<feature type="domain" description="Thiamine pyrophosphate enzyme TPP-binding" evidence="5">
    <location>
        <begin position="380"/>
        <end position="525"/>
    </location>
</feature>
<dbReference type="NCBIfam" id="NF006591">
    <property type="entry name" value="PRK09124.1"/>
    <property type="match status" value="1"/>
</dbReference>
<dbReference type="RefSeq" id="WP_183318244.1">
    <property type="nucleotide sequence ID" value="NZ_JACHVQ010000001.1"/>
</dbReference>
<dbReference type="EC" id="1.2.5.1" evidence="7"/>
<evidence type="ECO:0000256" key="1">
    <source>
        <dbReference type="ARBA" id="ARBA00007812"/>
    </source>
</evidence>
<dbReference type="PANTHER" id="PTHR42981:SF2">
    <property type="entry name" value="PYRUVATE DEHYDROGENASE [UBIQUINONE]"/>
    <property type="match status" value="1"/>
</dbReference>
<dbReference type="InterPro" id="IPR047211">
    <property type="entry name" value="POXB-like"/>
</dbReference>
<dbReference type="Pfam" id="PF02775">
    <property type="entry name" value="TPP_enzyme_C"/>
    <property type="match status" value="1"/>
</dbReference>
<dbReference type="InterPro" id="IPR012001">
    <property type="entry name" value="Thiamin_PyroP_enz_TPP-bd_dom"/>
</dbReference>
<dbReference type="InterPro" id="IPR047212">
    <property type="entry name" value="TPP_POXB-like"/>
</dbReference>
<evidence type="ECO:0000259" key="4">
    <source>
        <dbReference type="Pfam" id="PF00205"/>
    </source>
</evidence>
<dbReference type="Gene3D" id="3.40.50.970">
    <property type="match status" value="2"/>
</dbReference>
<dbReference type="PANTHER" id="PTHR42981">
    <property type="entry name" value="PYRUVATE DEHYDROGENASE [UBIQUINONE]"/>
    <property type="match status" value="1"/>
</dbReference>
<dbReference type="Pfam" id="PF02776">
    <property type="entry name" value="TPP_enzyme_N"/>
    <property type="match status" value="1"/>
</dbReference>
<dbReference type="Proteomes" id="UP000559182">
    <property type="component" value="Unassembled WGS sequence"/>
</dbReference>
<keyword evidence="7" id="KW-0560">Oxidoreductase</keyword>
<evidence type="ECO:0000256" key="2">
    <source>
        <dbReference type="ARBA" id="ARBA00023052"/>
    </source>
</evidence>
<dbReference type="InterPro" id="IPR012000">
    <property type="entry name" value="Thiamin_PyroP_enz_cen_dom"/>
</dbReference>
<name>A0A839N6C8_9MICO</name>
<comment type="caution">
    <text evidence="7">The sequence shown here is derived from an EMBL/GenBank/DDBJ whole genome shotgun (WGS) entry which is preliminary data.</text>
</comment>
<dbReference type="SUPFAM" id="SSF52518">
    <property type="entry name" value="Thiamin diphosphate-binding fold (THDP-binding)"/>
    <property type="match status" value="2"/>
</dbReference>
<dbReference type="SUPFAM" id="SSF52467">
    <property type="entry name" value="DHS-like NAD/FAD-binding domain"/>
    <property type="match status" value="1"/>
</dbReference>
<dbReference type="AlphaFoldDB" id="A0A839N6C8"/>
<dbReference type="InterPro" id="IPR047210">
    <property type="entry name" value="TPP_PYR_POXB-like"/>
</dbReference>
<keyword evidence="2 3" id="KW-0786">Thiamine pyrophosphate</keyword>
<dbReference type="InterPro" id="IPR029035">
    <property type="entry name" value="DHS-like_NAD/FAD-binding_dom"/>
</dbReference>
<accession>A0A839N6C8</accession>
<dbReference type="EMBL" id="JACHVQ010000001">
    <property type="protein sequence ID" value="MBB2890272.1"/>
    <property type="molecule type" value="Genomic_DNA"/>
</dbReference>
<feature type="domain" description="Thiamine pyrophosphate enzyme central" evidence="4">
    <location>
        <begin position="189"/>
        <end position="315"/>
    </location>
</feature>
<protein>
    <submittedName>
        <fullName evidence="7">Pyruvate dehydrogenase (Quinone)</fullName>
        <ecNumber evidence="7">1.2.5.1</ecNumber>
    </submittedName>
</protein>
<dbReference type="GO" id="GO:0030976">
    <property type="term" value="F:thiamine pyrophosphate binding"/>
    <property type="evidence" value="ECO:0007669"/>
    <property type="project" value="InterPro"/>
</dbReference>
<gene>
    <name evidence="7" type="ORF">FHU39_000256</name>
</gene>
<evidence type="ECO:0000313" key="8">
    <source>
        <dbReference type="Proteomes" id="UP000559182"/>
    </source>
</evidence>
<evidence type="ECO:0000256" key="3">
    <source>
        <dbReference type="RuleBase" id="RU362132"/>
    </source>
</evidence>
<dbReference type="InterPro" id="IPR011766">
    <property type="entry name" value="TPP_enzyme_TPP-bd"/>
</dbReference>
<comment type="similarity">
    <text evidence="1 3">Belongs to the TPP enzyme family.</text>
</comment>